<dbReference type="SMART" id="SM00368">
    <property type="entry name" value="LRR_RI"/>
    <property type="match status" value="8"/>
</dbReference>
<evidence type="ECO:0000256" key="1">
    <source>
        <dbReference type="ARBA" id="ARBA00022837"/>
    </source>
</evidence>
<evidence type="ECO:0000313" key="4">
    <source>
        <dbReference type="EMBL" id="OAF68961.1"/>
    </source>
</evidence>
<dbReference type="InterPro" id="IPR032675">
    <property type="entry name" value="LRR_dom_sf"/>
</dbReference>
<comment type="caution">
    <text evidence="4">The sequence shown here is derived from an EMBL/GenBank/DDBJ whole genome shotgun (WGS) entry which is preliminary data.</text>
</comment>
<dbReference type="PROSITE" id="PS50222">
    <property type="entry name" value="EF_HAND_2"/>
    <property type="match status" value="2"/>
</dbReference>
<dbReference type="InterPro" id="IPR052394">
    <property type="entry name" value="LRR-containing"/>
</dbReference>
<dbReference type="SMART" id="SM00054">
    <property type="entry name" value="EFh"/>
    <property type="match status" value="2"/>
</dbReference>
<reference evidence="4 5" key="1">
    <citation type="submission" date="2016-04" db="EMBL/GenBank/DDBJ databases">
        <title>The genome of Intoshia linei affirms orthonectids as highly simplified spiralians.</title>
        <authorList>
            <person name="Mikhailov K.V."/>
            <person name="Slusarev G.S."/>
            <person name="Nikitin M.A."/>
            <person name="Logacheva M.D."/>
            <person name="Penin A."/>
            <person name="Aleoshin V."/>
            <person name="Panchin Y.V."/>
        </authorList>
    </citation>
    <scope>NUCLEOTIDE SEQUENCE [LARGE SCALE GENOMIC DNA]</scope>
    <source>
        <strain evidence="4">Intl2013</strain>
        <tissue evidence="4">Whole animal</tissue>
    </source>
</reference>
<protein>
    <submittedName>
        <fullName evidence="4">Leucine-rich repeat-containing protein</fullName>
    </submittedName>
</protein>
<keyword evidence="5" id="KW-1185">Reference proteome</keyword>
<feature type="domain" description="EF-hand" evidence="3">
    <location>
        <begin position="486"/>
        <end position="521"/>
    </location>
</feature>
<evidence type="ECO:0000259" key="3">
    <source>
        <dbReference type="PROSITE" id="PS50222"/>
    </source>
</evidence>
<dbReference type="Pfam" id="PF13499">
    <property type="entry name" value="EF-hand_7"/>
    <property type="match status" value="1"/>
</dbReference>
<sequence length="533" mass="61704">MVETNVSNEKPTATNLDHPVKNNKDLADSTITLINQVQTDYNKEDSIYKKYERQQTGQTQHFNEFILDNFVKNCEINQTNDDDNKIDRHESQSANMFPNMPYDPTGIDQYLIECKKLNEVPISIFIKRIMDKKMSMKYYGLSGKACVAMTKALEINNRIEKMDLQGNCIDIKGISQLSYTLRDNISLHDLNVSENLFGDLGCKHLFNNLKINKSIVILDLSGNNLTDNIGESLYELLHNNSTLRFLYLKNNKLEKESIYWIKEALLHNESLKILDLSWNLMRKSTCPYLAEIIRENYGLKELNLAMNGLAEGVASFGEALKRNQSLIELNLHTNRINSKTFQMLSNGLTENDVLRSLLVSYNDISPESVFYMLQSLNKNDKTEMEYVNLSTSFINEDGKEVYEKIKSYRTFKLVYAGIKSKEGLLKMTEMTNEERFRNDPMTKLRDYADKAGYRLLDLFVSFDRDQSWSITHEELKSGIEKIGLELSEKEMTIMINKLDIDNDGSIDYKELAMGDKKNKKEERKYREISKTIK</sequence>
<feature type="region of interest" description="Disordered" evidence="2">
    <location>
        <begin position="1"/>
        <end position="21"/>
    </location>
</feature>
<accession>A0A177B5U7</accession>
<dbReference type="OrthoDB" id="76105at2759"/>
<dbReference type="CDD" id="cd00051">
    <property type="entry name" value="EFh"/>
    <property type="match status" value="1"/>
</dbReference>
<gene>
    <name evidence="4" type="ORF">A3Q56_03294</name>
</gene>
<dbReference type="InterPro" id="IPR001611">
    <property type="entry name" value="Leu-rich_rpt"/>
</dbReference>
<dbReference type="AlphaFoldDB" id="A0A177B5U7"/>
<dbReference type="Gene3D" id="3.80.10.10">
    <property type="entry name" value="Ribonuclease Inhibitor"/>
    <property type="match status" value="1"/>
</dbReference>
<evidence type="ECO:0000313" key="5">
    <source>
        <dbReference type="Proteomes" id="UP000078046"/>
    </source>
</evidence>
<name>A0A177B5U7_9BILA</name>
<proteinExistence type="predicted"/>
<feature type="domain" description="EF-hand" evidence="3">
    <location>
        <begin position="454"/>
        <end position="485"/>
    </location>
</feature>
<dbReference type="Pfam" id="PF13516">
    <property type="entry name" value="LRR_6"/>
    <property type="match status" value="2"/>
</dbReference>
<evidence type="ECO:0000256" key="2">
    <source>
        <dbReference type="SAM" id="MobiDB-lite"/>
    </source>
</evidence>
<dbReference type="EMBL" id="LWCA01000357">
    <property type="protein sequence ID" value="OAF68961.1"/>
    <property type="molecule type" value="Genomic_DNA"/>
</dbReference>
<dbReference type="InterPro" id="IPR011992">
    <property type="entry name" value="EF-hand-dom_pair"/>
</dbReference>
<dbReference type="SUPFAM" id="SSF47473">
    <property type="entry name" value="EF-hand"/>
    <property type="match status" value="1"/>
</dbReference>
<organism evidence="4 5">
    <name type="scientific">Intoshia linei</name>
    <dbReference type="NCBI Taxonomy" id="1819745"/>
    <lineage>
        <taxon>Eukaryota</taxon>
        <taxon>Metazoa</taxon>
        <taxon>Spiralia</taxon>
        <taxon>Lophotrochozoa</taxon>
        <taxon>Mesozoa</taxon>
        <taxon>Orthonectida</taxon>
        <taxon>Rhopaluridae</taxon>
        <taxon>Intoshia</taxon>
    </lineage>
</organism>
<dbReference type="PROSITE" id="PS00018">
    <property type="entry name" value="EF_HAND_1"/>
    <property type="match status" value="1"/>
</dbReference>
<keyword evidence="1" id="KW-0106">Calcium</keyword>
<dbReference type="InterPro" id="IPR018247">
    <property type="entry name" value="EF_Hand_1_Ca_BS"/>
</dbReference>
<dbReference type="PANTHER" id="PTHR24114:SF50">
    <property type="entry name" value="RNI-LIKE PROTEIN"/>
    <property type="match status" value="1"/>
</dbReference>
<dbReference type="PANTHER" id="PTHR24114">
    <property type="entry name" value="LEUCINE RICH REPEAT FAMILY PROTEIN"/>
    <property type="match status" value="1"/>
</dbReference>
<dbReference type="GO" id="GO:0005509">
    <property type="term" value="F:calcium ion binding"/>
    <property type="evidence" value="ECO:0007669"/>
    <property type="project" value="InterPro"/>
</dbReference>
<dbReference type="Gene3D" id="1.10.238.10">
    <property type="entry name" value="EF-hand"/>
    <property type="match status" value="1"/>
</dbReference>
<dbReference type="InterPro" id="IPR002048">
    <property type="entry name" value="EF_hand_dom"/>
</dbReference>
<dbReference type="Proteomes" id="UP000078046">
    <property type="component" value="Unassembled WGS sequence"/>
</dbReference>
<feature type="compositionally biased region" description="Polar residues" evidence="2">
    <location>
        <begin position="1"/>
        <end position="15"/>
    </location>
</feature>
<dbReference type="SUPFAM" id="SSF52047">
    <property type="entry name" value="RNI-like"/>
    <property type="match status" value="1"/>
</dbReference>